<dbReference type="AlphaFoldDB" id="A0A317XQK5"/>
<dbReference type="Proteomes" id="UP000246740">
    <property type="component" value="Unassembled WGS sequence"/>
</dbReference>
<evidence type="ECO:0000313" key="2">
    <source>
        <dbReference type="Proteomes" id="UP000246740"/>
    </source>
</evidence>
<name>A0A317XQK5_9BASI</name>
<keyword evidence="2" id="KW-1185">Reference proteome</keyword>
<dbReference type="EMBL" id="KZ819193">
    <property type="protein sequence ID" value="PWZ00170.1"/>
    <property type="molecule type" value="Genomic_DNA"/>
</dbReference>
<protein>
    <submittedName>
        <fullName evidence="1">Uncharacterized protein</fullName>
    </submittedName>
</protein>
<proteinExistence type="predicted"/>
<reference evidence="1 2" key="1">
    <citation type="journal article" date="2018" name="Mol. Biol. Evol.">
        <title>Broad Genomic Sampling Reveals a Smut Pathogenic Ancestry of the Fungal Clade Ustilaginomycotina.</title>
        <authorList>
            <person name="Kijpornyongpan T."/>
            <person name="Mondo S.J."/>
            <person name="Barry K."/>
            <person name="Sandor L."/>
            <person name="Lee J."/>
            <person name="Lipzen A."/>
            <person name="Pangilinan J."/>
            <person name="LaButti K."/>
            <person name="Hainaut M."/>
            <person name="Henrissat B."/>
            <person name="Grigoriev I.V."/>
            <person name="Spatafora J.W."/>
            <person name="Aime M.C."/>
        </authorList>
    </citation>
    <scope>NUCLEOTIDE SEQUENCE [LARGE SCALE GENOMIC DNA]</scope>
    <source>
        <strain evidence="1 2">MCA 3645</strain>
    </source>
</reference>
<sequence length="79" mass="8657">MQGAVTRYLFVSWTAASLCWKRTQAISKASTGVGREKGKLCAQDGSVTPLHGVLGCRGAQSFVRLLASEESQLKWWWAV</sequence>
<accession>A0A317XQK5</accession>
<gene>
    <name evidence="1" type="ORF">BCV70DRAFT_105952</name>
</gene>
<organism evidence="1 2">
    <name type="scientific">Testicularia cyperi</name>
    <dbReference type="NCBI Taxonomy" id="1882483"/>
    <lineage>
        <taxon>Eukaryota</taxon>
        <taxon>Fungi</taxon>
        <taxon>Dikarya</taxon>
        <taxon>Basidiomycota</taxon>
        <taxon>Ustilaginomycotina</taxon>
        <taxon>Ustilaginomycetes</taxon>
        <taxon>Ustilaginales</taxon>
        <taxon>Anthracoideaceae</taxon>
        <taxon>Testicularia</taxon>
    </lineage>
</organism>
<evidence type="ECO:0000313" key="1">
    <source>
        <dbReference type="EMBL" id="PWZ00170.1"/>
    </source>
</evidence>
<dbReference type="InParanoid" id="A0A317XQK5"/>